<proteinExistence type="predicted"/>
<dbReference type="Proteomes" id="UP000596099">
    <property type="component" value="Chromosome"/>
</dbReference>
<dbReference type="InterPro" id="IPR011042">
    <property type="entry name" value="6-blade_b-propeller_TolB-like"/>
</dbReference>
<name>A0A7R7TCB0_THETH</name>
<evidence type="ECO:0000313" key="2">
    <source>
        <dbReference type="Proteomes" id="UP000596099"/>
    </source>
</evidence>
<evidence type="ECO:0000313" key="1">
    <source>
        <dbReference type="EMBL" id="BCP65420.1"/>
    </source>
</evidence>
<reference evidence="2" key="1">
    <citation type="submission" date="2021-01" db="EMBL/GenBank/DDBJ databases">
        <title>Complete Genome Sequence of Thermus thermophilus Strain HB5018, Isolated from Mine Onsen Hot Spring.</title>
        <authorList>
            <person name="Miyazaki K."/>
            <person name="Moriya T."/>
            <person name="Nemoto N."/>
            <person name="Oshima T."/>
            <person name="Yura K."/>
            <person name="Bessho Y."/>
        </authorList>
    </citation>
    <scope>NUCLEOTIDE SEQUENCE [LARGE SCALE GENOMIC DNA]</scope>
    <source>
        <strain evidence="2">HB5018</strain>
    </source>
</reference>
<organism evidence="1 2">
    <name type="scientific">Thermus thermophilus</name>
    <dbReference type="NCBI Taxonomy" id="274"/>
    <lineage>
        <taxon>Bacteria</taxon>
        <taxon>Thermotogati</taxon>
        <taxon>Deinococcota</taxon>
        <taxon>Deinococci</taxon>
        <taxon>Thermales</taxon>
        <taxon>Thermaceae</taxon>
        <taxon>Thermus</taxon>
    </lineage>
</organism>
<gene>
    <name evidence="1" type="ORF">TthHB5018_03540</name>
</gene>
<dbReference type="RefSeq" id="WP_201351391.1">
    <property type="nucleotide sequence ID" value="NZ_AP024270.1"/>
</dbReference>
<dbReference type="AlphaFoldDB" id="A0A7R7TCB0"/>
<protein>
    <submittedName>
        <fullName evidence="1">Uncharacterized protein</fullName>
    </submittedName>
</protein>
<dbReference type="SUPFAM" id="SSF101898">
    <property type="entry name" value="NHL repeat"/>
    <property type="match status" value="1"/>
</dbReference>
<accession>A0A7R7TCB0</accession>
<dbReference type="EMBL" id="AP024270">
    <property type="protein sequence ID" value="BCP65420.1"/>
    <property type="molecule type" value="Genomic_DNA"/>
</dbReference>
<sequence>MLKEVQEVKVGGRTRRVHVRPFAWNLHAPTHMEWTPDGRLLVVERTTGKVKDVTKGGDMEEAKPFAWGLQGPSSMCPLPDGRVLISEFWGNRIREISAGGEAEKAPVFLDGLIRPYSLAALGKVHVRIFAVASKEPTAFRDVAGAVYEITTGTPEIFIDQIPTHRSPGLEGLAPSWSWKSEDWSAYASGCSKTSWIDDGGGGGGGGGKLLAIAASSLGRVLLYPVGEGKKDLLSVALNYTLALDVGEMGGIKTHPQNGKVYVTKPREGEILALDKETPESYAFHPPVVKGLPTPTCVRFTPDLEGLLVCSPTNGVIWEVRGAIV</sequence>
<dbReference type="Gene3D" id="2.120.10.30">
    <property type="entry name" value="TolB, C-terminal domain"/>
    <property type="match status" value="1"/>
</dbReference>